<evidence type="ECO:0000313" key="1">
    <source>
        <dbReference type="EMBL" id="NPU67735.1"/>
    </source>
</evidence>
<organism evidence="1 2">
    <name type="scientific">Bradyrhizobium aeschynomenes</name>
    <dbReference type="NCBI Taxonomy" id="2734909"/>
    <lineage>
        <taxon>Bacteria</taxon>
        <taxon>Pseudomonadati</taxon>
        <taxon>Pseudomonadota</taxon>
        <taxon>Alphaproteobacteria</taxon>
        <taxon>Hyphomicrobiales</taxon>
        <taxon>Nitrobacteraceae</taxon>
        <taxon>Bradyrhizobium</taxon>
    </lineage>
</organism>
<proteinExistence type="predicted"/>
<gene>
    <name evidence="1" type="ORF">HL667_22215</name>
</gene>
<name>A0ABX2CJ65_9BRAD</name>
<sequence>MPATPHNEEPFTASEIVSATSWHGGWADRSDAERYAAEHLRGREVEEVAAISAAAAVLGHLCRARKDHRYL</sequence>
<evidence type="ECO:0000313" key="2">
    <source>
        <dbReference type="Proteomes" id="UP000886476"/>
    </source>
</evidence>
<protein>
    <submittedName>
        <fullName evidence="1">Uncharacterized protein</fullName>
    </submittedName>
</protein>
<dbReference type="EMBL" id="JABFDN010000007">
    <property type="protein sequence ID" value="NPU67735.1"/>
    <property type="molecule type" value="Genomic_DNA"/>
</dbReference>
<accession>A0ABX2CJ65</accession>
<keyword evidence="2" id="KW-1185">Reference proteome</keyword>
<dbReference type="RefSeq" id="WP_172112799.1">
    <property type="nucleotide sequence ID" value="NZ_JABFDN010000007.1"/>
</dbReference>
<reference evidence="1" key="1">
    <citation type="submission" date="2020-05" db="EMBL/GenBank/DDBJ databases">
        <title>Nod-independent and nitrogen-fixing Bradyrhizobium aeschynomene sp. nov. isolated from nodules of Aeschynomene indica.</title>
        <authorList>
            <person name="Zhang Z."/>
        </authorList>
    </citation>
    <scope>NUCLEOTIDE SEQUENCE</scope>
    <source>
        <strain evidence="1">83012</strain>
    </source>
</reference>
<comment type="caution">
    <text evidence="1">The sequence shown here is derived from an EMBL/GenBank/DDBJ whole genome shotgun (WGS) entry which is preliminary data.</text>
</comment>
<dbReference type="Proteomes" id="UP000886476">
    <property type="component" value="Unassembled WGS sequence"/>
</dbReference>